<feature type="compositionally biased region" description="Low complexity" evidence="5">
    <location>
        <begin position="1"/>
        <end position="14"/>
    </location>
</feature>
<feature type="transmembrane region" description="Helical" evidence="6">
    <location>
        <begin position="93"/>
        <end position="112"/>
    </location>
</feature>
<keyword evidence="1" id="KW-0479">Metal-binding</keyword>
<evidence type="ECO:0000256" key="1">
    <source>
        <dbReference type="ARBA" id="ARBA00022723"/>
    </source>
</evidence>
<feature type="domain" description="GRF-type" evidence="7">
    <location>
        <begin position="22"/>
        <end position="64"/>
    </location>
</feature>
<accession>A0A444XS22</accession>
<feature type="region of interest" description="Disordered" evidence="5">
    <location>
        <begin position="1"/>
        <end position="21"/>
    </location>
</feature>
<dbReference type="PROSITE" id="PS51999">
    <property type="entry name" value="ZF_GRF"/>
    <property type="match status" value="1"/>
</dbReference>
<dbReference type="Proteomes" id="UP000289738">
    <property type="component" value="Chromosome B09"/>
</dbReference>
<keyword evidence="6" id="KW-1133">Transmembrane helix</keyword>
<proteinExistence type="predicted"/>
<reference evidence="8 9" key="1">
    <citation type="submission" date="2019-01" db="EMBL/GenBank/DDBJ databases">
        <title>Sequencing of cultivated peanut Arachis hypogaea provides insights into genome evolution and oil improvement.</title>
        <authorList>
            <person name="Chen X."/>
        </authorList>
    </citation>
    <scope>NUCLEOTIDE SEQUENCE [LARGE SCALE GENOMIC DNA]</scope>
    <source>
        <strain evidence="9">cv. Fuhuasheng</strain>
        <tissue evidence="8">Leaves</tissue>
    </source>
</reference>
<keyword evidence="2 4" id="KW-0863">Zinc-finger</keyword>
<sequence>MASESSRSSRTRGSTQKRGLLCGHGERPVLRISEMKDNPGRQFWGCVYYEVKEECQFFRWTDPEAETEDPQVARLKKKVVALKANVKASEWKLKVAAVLGMVGWVGCLFLWLQETLFITGWLKLDVPFSLATGGGCVELLMDFIFGLRWGVAADVVLGLDVCVVGLGMGWDDLDLVMGVVLVAGWGCDDDFLADWTSFSLW</sequence>
<evidence type="ECO:0000256" key="2">
    <source>
        <dbReference type="ARBA" id="ARBA00022771"/>
    </source>
</evidence>
<evidence type="ECO:0000256" key="6">
    <source>
        <dbReference type="SAM" id="Phobius"/>
    </source>
</evidence>
<comment type="caution">
    <text evidence="8">The sequence shown here is derived from an EMBL/GenBank/DDBJ whole genome shotgun (WGS) entry which is preliminary data.</text>
</comment>
<protein>
    <recommendedName>
        <fullName evidence="7">GRF-type domain-containing protein</fullName>
    </recommendedName>
</protein>
<keyword evidence="6" id="KW-0472">Membrane</keyword>
<evidence type="ECO:0000259" key="7">
    <source>
        <dbReference type="PROSITE" id="PS51999"/>
    </source>
</evidence>
<dbReference type="AlphaFoldDB" id="A0A444XS22"/>
<evidence type="ECO:0000313" key="8">
    <source>
        <dbReference type="EMBL" id="RYQ92557.1"/>
    </source>
</evidence>
<gene>
    <name evidence="8" type="ORF">Ahy_B09g098787</name>
</gene>
<name>A0A444XS22_ARAHY</name>
<dbReference type="EMBL" id="SDMP01000019">
    <property type="protein sequence ID" value="RYQ92557.1"/>
    <property type="molecule type" value="Genomic_DNA"/>
</dbReference>
<dbReference type="Pfam" id="PF06839">
    <property type="entry name" value="Zn_ribbon_GRF"/>
    <property type="match status" value="1"/>
</dbReference>
<dbReference type="GO" id="GO:0008270">
    <property type="term" value="F:zinc ion binding"/>
    <property type="evidence" value="ECO:0007669"/>
    <property type="project" value="UniProtKB-KW"/>
</dbReference>
<keyword evidence="6" id="KW-0812">Transmembrane</keyword>
<dbReference type="PANTHER" id="PTHR33248">
    <property type="entry name" value="ZINC ION-BINDING PROTEIN"/>
    <property type="match status" value="1"/>
</dbReference>
<feature type="transmembrane region" description="Helical" evidence="6">
    <location>
        <begin position="151"/>
        <end position="170"/>
    </location>
</feature>
<organism evidence="8 9">
    <name type="scientific">Arachis hypogaea</name>
    <name type="common">Peanut</name>
    <dbReference type="NCBI Taxonomy" id="3818"/>
    <lineage>
        <taxon>Eukaryota</taxon>
        <taxon>Viridiplantae</taxon>
        <taxon>Streptophyta</taxon>
        <taxon>Embryophyta</taxon>
        <taxon>Tracheophyta</taxon>
        <taxon>Spermatophyta</taxon>
        <taxon>Magnoliopsida</taxon>
        <taxon>eudicotyledons</taxon>
        <taxon>Gunneridae</taxon>
        <taxon>Pentapetalae</taxon>
        <taxon>rosids</taxon>
        <taxon>fabids</taxon>
        <taxon>Fabales</taxon>
        <taxon>Fabaceae</taxon>
        <taxon>Papilionoideae</taxon>
        <taxon>50 kb inversion clade</taxon>
        <taxon>dalbergioids sensu lato</taxon>
        <taxon>Dalbergieae</taxon>
        <taxon>Pterocarpus clade</taxon>
        <taxon>Arachis</taxon>
    </lineage>
</organism>
<evidence type="ECO:0000313" key="9">
    <source>
        <dbReference type="Proteomes" id="UP000289738"/>
    </source>
</evidence>
<keyword evidence="9" id="KW-1185">Reference proteome</keyword>
<dbReference type="InterPro" id="IPR010666">
    <property type="entry name" value="Znf_GRF"/>
</dbReference>
<evidence type="ECO:0000256" key="3">
    <source>
        <dbReference type="ARBA" id="ARBA00022833"/>
    </source>
</evidence>
<keyword evidence="3" id="KW-0862">Zinc</keyword>
<evidence type="ECO:0000256" key="5">
    <source>
        <dbReference type="SAM" id="MobiDB-lite"/>
    </source>
</evidence>
<evidence type="ECO:0000256" key="4">
    <source>
        <dbReference type="PROSITE-ProRule" id="PRU01343"/>
    </source>
</evidence>